<protein>
    <submittedName>
        <fullName evidence="1">Uncharacterized protein</fullName>
    </submittedName>
</protein>
<organism evidence="1">
    <name type="scientific">Arundo donax</name>
    <name type="common">Giant reed</name>
    <name type="synonym">Donax arundinaceus</name>
    <dbReference type="NCBI Taxonomy" id="35708"/>
    <lineage>
        <taxon>Eukaryota</taxon>
        <taxon>Viridiplantae</taxon>
        <taxon>Streptophyta</taxon>
        <taxon>Embryophyta</taxon>
        <taxon>Tracheophyta</taxon>
        <taxon>Spermatophyta</taxon>
        <taxon>Magnoliopsida</taxon>
        <taxon>Liliopsida</taxon>
        <taxon>Poales</taxon>
        <taxon>Poaceae</taxon>
        <taxon>PACMAD clade</taxon>
        <taxon>Arundinoideae</taxon>
        <taxon>Arundineae</taxon>
        <taxon>Arundo</taxon>
    </lineage>
</organism>
<dbReference type="AlphaFoldDB" id="A0A0A8Z470"/>
<name>A0A0A8Z470_ARUDO</name>
<sequence length="77" mass="8447">MQVTVATSDIGFDHDNMQLRKHGCFQRPRPQSLQQLPATSSSTTTVASSDLGFNQNSMRWWLLATLALTTTACDGGF</sequence>
<evidence type="ECO:0000313" key="1">
    <source>
        <dbReference type="EMBL" id="JAD29617.1"/>
    </source>
</evidence>
<reference evidence="1" key="1">
    <citation type="submission" date="2014-09" db="EMBL/GenBank/DDBJ databases">
        <authorList>
            <person name="Magalhaes I.L.F."/>
            <person name="Oliveira U."/>
            <person name="Santos F.R."/>
            <person name="Vidigal T.H.D.A."/>
            <person name="Brescovit A.D."/>
            <person name="Santos A.J."/>
        </authorList>
    </citation>
    <scope>NUCLEOTIDE SEQUENCE</scope>
    <source>
        <tissue evidence="1">Shoot tissue taken approximately 20 cm above the soil surface</tissue>
    </source>
</reference>
<dbReference type="EMBL" id="GBRH01268278">
    <property type="protein sequence ID" value="JAD29617.1"/>
    <property type="molecule type" value="Transcribed_RNA"/>
</dbReference>
<proteinExistence type="predicted"/>
<accession>A0A0A8Z470</accession>
<reference evidence="1" key="2">
    <citation type="journal article" date="2015" name="Data Brief">
        <title>Shoot transcriptome of the giant reed, Arundo donax.</title>
        <authorList>
            <person name="Barrero R.A."/>
            <person name="Guerrero F.D."/>
            <person name="Moolhuijzen P."/>
            <person name="Goolsby J.A."/>
            <person name="Tidwell J."/>
            <person name="Bellgard S.E."/>
            <person name="Bellgard M.I."/>
        </authorList>
    </citation>
    <scope>NUCLEOTIDE SEQUENCE</scope>
    <source>
        <tissue evidence="1">Shoot tissue taken approximately 20 cm above the soil surface</tissue>
    </source>
</reference>